<organism evidence="1 2">
    <name type="scientific">Rhododendron molle</name>
    <name type="common">Chinese azalea</name>
    <name type="synonym">Azalea mollis</name>
    <dbReference type="NCBI Taxonomy" id="49168"/>
    <lineage>
        <taxon>Eukaryota</taxon>
        <taxon>Viridiplantae</taxon>
        <taxon>Streptophyta</taxon>
        <taxon>Embryophyta</taxon>
        <taxon>Tracheophyta</taxon>
        <taxon>Spermatophyta</taxon>
        <taxon>Magnoliopsida</taxon>
        <taxon>eudicotyledons</taxon>
        <taxon>Gunneridae</taxon>
        <taxon>Pentapetalae</taxon>
        <taxon>asterids</taxon>
        <taxon>Ericales</taxon>
        <taxon>Ericaceae</taxon>
        <taxon>Ericoideae</taxon>
        <taxon>Rhodoreae</taxon>
        <taxon>Rhododendron</taxon>
    </lineage>
</organism>
<evidence type="ECO:0000313" key="2">
    <source>
        <dbReference type="Proteomes" id="UP001062846"/>
    </source>
</evidence>
<name>A0ACC0PM00_RHOML</name>
<evidence type="ECO:0000313" key="1">
    <source>
        <dbReference type="EMBL" id="KAI8565752.1"/>
    </source>
</evidence>
<gene>
    <name evidence="1" type="ORF">RHMOL_Rhmol03G0285700</name>
</gene>
<accession>A0ACC0PM00</accession>
<keyword evidence="2" id="KW-1185">Reference proteome</keyword>
<protein>
    <submittedName>
        <fullName evidence="1">Uncharacterized protein</fullName>
    </submittedName>
</protein>
<comment type="caution">
    <text evidence="1">The sequence shown here is derived from an EMBL/GenBank/DDBJ whole genome shotgun (WGS) entry which is preliminary data.</text>
</comment>
<proteinExistence type="predicted"/>
<reference evidence="1" key="1">
    <citation type="submission" date="2022-02" db="EMBL/GenBank/DDBJ databases">
        <title>Plant Genome Project.</title>
        <authorList>
            <person name="Zhang R.-G."/>
        </authorList>
    </citation>
    <scope>NUCLEOTIDE SEQUENCE</scope>
    <source>
        <strain evidence="1">AT1</strain>
    </source>
</reference>
<dbReference type="Proteomes" id="UP001062846">
    <property type="component" value="Chromosome 3"/>
</dbReference>
<sequence length="193" mass="20905">MLFGISVDVSKDAFLRFKKPNGTGVSSVLHGLGYVGFDFGWSNSMVCDPDGDGSNWTNAKDMYGKSGCSSQMSQVFAALDIDACSAHNPSQTMVSPTAGNGPKINFMGPIIFSQVQTQYNYCEAELNSSKSSWQKLEHQSGCSSVVHSEELLNDLSISILTDAIVLIDALKGSSPVELCLEYLITFLRLRAIR</sequence>
<dbReference type="EMBL" id="CM046390">
    <property type="protein sequence ID" value="KAI8565752.1"/>
    <property type="molecule type" value="Genomic_DNA"/>
</dbReference>